<feature type="transmembrane region" description="Helical" evidence="2">
    <location>
        <begin position="125"/>
        <end position="148"/>
    </location>
</feature>
<reference evidence="3" key="1">
    <citation type="submission" date="2022-09" db="EMBL/GenBank/DDBJ databases">
        <title>genome sequence of Deinococcus rubellus.</title>
        <authorList>
            <person name="Srinivasan S."/>
        </authorList>
    </citation>
    <scope>NUCLEOTIDE SEQUENCE</scope>
    <source>
        <strain evidence="3">Ant6</strain>
    </source>
</reference>
<proteinExistence type="predicted"/>
<accession>A0ABY5YE97</accession>
<gene>
    <name evidence="3" type="ORF">N0D28_11650</name>
</gene>
<dbReference type="PANTHER" id="PTHR34820">
    <property type="entry name" value="INNER MEMBRANE PROTEIN YEBZ"/>
    <property type="match status" value="1"/>
</dbReference>
<evidence type="ECO:0000256" key="2">
    <source>
        <dbReference type="SAM" id="Phobius"/>
    </source>
</evidence>
<evidence type="ECO:0008006" key="5">
    <source>
        <dbReference type="Google" id="ProtNLM"/>
    </source>
</evidence>
<keyword evidence="2" id="KW-0812">Transmembrane</keyword>
<feature type="transmembrane region" description="Helical" evidence="2">
    <location>
        <begin position="80"/>
        <end position="101"/>
    </location>
</feature>
<keyword evidence="2" id="KW-1133">Transmembrane helix</keyword>
<dbReference type="InterPro" id="IPR032694">
    <property type="entry name" value="CopC/D"/>
</dbReference>
<keyword evidence="2" id="KW-0472">Membrane</keyword>
<feature type="transmembrane region" description="Helical" evidence="2">
    <location>
        <begin position="230"/>
        <end position="248"/>
    </location>
</feature>
<feature type="transmembrane region" description="Helical" evidence="2">
    <location>
        <begin position="192"/>
        <end position="218"/>
    </location>
</feature>
<dbReference type="PANTHER" id="PTHR34820:SF4">
    <property type="entry name" value="INNER MEMBRANE PROTEIN YEBZ"/>
    <property type="match status" value="1"/>
</dbReference>
<keyword evidence="4" id="KW-1185">Reference proteome</keyword>
<protein>
    <recommendedName>
        <fullName evidence="5">Copper resistance protein D domain-containing protein</fullName>
    </recommendedName>
</protein>
<organism evidence="3 4">
    <name type="scientific">Deinococcus rubellus</name>
    <dbReference type="NCBI Taxonomy" id="1889240"/>
    <lineage>
        <taxon>Bacteria</taxon>
        <taxon>Thermotogati</taxon>
        <taxon>Deinococcota</taxon>
        <taxon>Deinococci</taxon>
        <taxon>Deinococcales</taxon>
        <taxon>Deinococcaceae</taxon>
        <taxon>Deinococcus</taxon>
    </lineage>
</organism>
<name>A0ABY5YE97_9DEIO</name>
<evidence type="ECO:0000256" key="1">
    <source>
        <dbReference type="ARBA" id="ARBA00004196"/>
    </source>
</evidence>
<dbReference type="RefSeq" id="WP_260559683.1">
    <property type="nucleotide sequence ID" value="NZ_BAABEC010000067.1"/>
</dbReference>
<dbReference type="EMBL" id="CP104213">
    <property type="protein sequence ID" value="UWX63395.1"/>
    <property type="molecule type" value="Genomic_DNA"/>
</dbReference>
<feature type="transmembrane region" description="Helical" evidence="2">
    <location>
        <begin position="160"/>
        <end position="180"/>
    </location>
</feature>
<sequence length="351" mass="36391">MIWLALAKLLTYLGLSLLLGGSVMRRTRLADLPLWWLGLGAGLVLAGGLLEVGSTLIDLGFTAPSDVADFLTTTRTGRAAIVRVIGAALLLASGLQGWWLLSLGAGVLTLWGAASAGHSGELGGVWLLLDMVHAGAAAIWVGGVLALASRRPSLETGRRFTAVALSCIGVLVVSGVVATLRHVPLASLWSALWGSTWGMALLIKLGLLVTVVPMSVLVRRALTTGWLAPLLLESALLTGVLGVSGALATSPPPSLALIQRQVVPVSVKLGGQIVSGQLVLSGPGDLALTLTPALPNLRARLIMLDHAMPNQSLVLSNVGGAMSAQTQLWMSGNWALELSQGVERARVKFGY</sequence>
<feature type="transmembrane region" description="Helical" evidence="2">
    <location>
        <begin position="35"/>
        <end position="59"/>
    </location>
</feature>
<comment type="subcellular location">
    <subcellularLocation>
        <location evidence="1">Cell envelope</location>
    </subcellularLocation>
</comment>
<dbReference type="Proteomes" id="UP001060261">
    <property type="component" value="Chromosome"/>
</dbReference>
<evidence type="ECO:0000313" key="3">
    <source>
        <dbReference type="EMBL" id="UWX63395.1"/>
    </source>
</evidence>
<evidence type="ECO:0000313" key="4">
    <source>
        <dbReference type="Proteomes" id="UP001060261"/>
    </source>
</evidence>